<dbReference type="GO" id="GO:0000976">
    <property type="term" value="F:transcription cis-regulatory region binding"/>
    <property type="evidence" value="ECO:0007669"/>
    <property type="project" value="TreeGrafter"/>
</dbReference>
<dbReference type="PANTHER" id="PTHR30055">
    <property type="entry name" value="HTH-TYPE TRANSCRIPTIONAL REGULATOR RUTR"/>
    <property type="match status" value="1"/>
</dbReference>
<dbReference type="InterPro" id="IPR001647">
    <property type="entry name" value="HTH_TetR"/>
</dbReference>
<keyword evidence="1" id="KW-0805">Transcription regulation</keyword>
<dbReference type="PANTHER" id="PTHR30055:SF148">
    <property type="entry name" value="TETR-FAMILY TRANSCRIPTIONAL REGULATOR"/>
    <property type="match status" value="1"/>
</dbReference>
<accession>A0A940WTD9</accession>
<evidence type="ECO:0000313" key="6">
    <source>
        <dbReference type="EMBL" id="MBP2706674.1"/>
    </source>
</evidence>
<dbReference type="Gene3D" id="1.10.357.10">
    <property type="entry name" value="Tetracycline Repressor, domain 2"/>
    <property type="match status" value="1"/>
</dbReference>
<proteinExistence type="predicted"/>
<sequence length="216" mass="23572">MSSPSARGRRGRGRRAADQVRQEILQAAGDLLLESGMAGFTVEKVAALAGASRVTVHKWWPSKGALAFDGYFTVVASTLDDPDTGDVATDLTTQLRAFVHLMRDTRAGLVLRELIGHAQIDPELSTALRERYALPRAQRFIDTLERAKRKGQLRADVNSEDIVCQLWGACYFQLLVTGRPPLTDEFVTSIVRNMLVGIRTGPPTADDAGRRPAGVS</sequence>
<keyword evidence="7" id="KW-1185">Reference proteome</keyword>
<dbReference type="PROSITE" id="PS50977">
    <property type="entry name" value="HTH_TETR_2"/>
    <property type="match status" value="1"/>
</dbReference>
<dbReference type="InterPro" id="IPR011075">
    <property type="entry name" value="TetR_C"/>
</dbReference>
<evidence type="ECO:0000256" key="3">
    <source>
        <dbReference type="ARBA" id="ARBA00023163"/>
    </source>
</evidence>
<dbReference type="RefSeq" id="WP_210157946.1">
    <property type="nucleotide sequence ID" value="NZ_JAFCNB010000013.1"/>
</dbReference>
<dbReference type="InterPro" id="IPR009057">
    <property type="entry name" value="Homeodomain-like_sf"/>
</dbReference>
<comment type="caution">
    <text evidence="6">The sequence shown here is derived from an EMBL/GenBank/DDBJ whole genome shotgun (WGS) entry which is preliminary data.</text>
</comment>
<dbReference type="Pfam" id="PF16859">
    <property type="entry name" value="TetR_C_11"/>
    <property type="match status" value="1"/>
</dbReference>
<evidence type="ECO:0000256" key="4">
    <source>
        <dbReference type="PROSITE-ProRule" id="PRU00335"/>
    </source>
</evidence>
<dbReference type="InterPro" id="IPR036271">
    <property type="entry name" value="Tet_transcr_reg_TetR-rel_C_sf"/>
</dbReference>
<dbReference type="Pfam" id="PF00440">
    <property type="entry name" value="TetR_N"/>
    <property type="match status" value="1"/>
</dbReference>
<dbReference type="Proteomes" id="UP000674234">
    <property type="component" value="Unassembled WGS sequence"/>
</dbReference>
<evidence type="ECO:0000259" key="5">
    <source>
        <dbReference type="PROSITE" id="PS50977"/>
    </source>
</evidence>
<name>A0A940WTD9_9ACTN</name>
<gene>
    <name evidence="6" type="ORF">JOL79_22965</name>
</gene>
<dbReference type="Gene3D" id="1.10.10.60">
    <property type="entry name" value="Homeodomain-like"/>
    <property type="match status" value="1"/>
</dbReference>
<keyword evidence="3" id="KW-0804">Transcription</keyword>
<reference evidence="6" key="1">
    <citation type="submission" date="2021-02" db="EMBL/GenBank/DDBJ databases">
        <title>Draft genome sequence of Microbispora sp. RL4-1S isolated from rice leaves in Thailand.</title>
        <authorList>
            <person name="Muangham S."/>
            <person name="Duangmal K."/>
        </authorList>
    </citation>
    <scope>NUCLEOTIDE SEQUENCE</scope>
    <source>
        <strain evidence="6">RL4-1S</strain>
    </source>
</reference>
<evidence type="ECO:0000256" key="2">
    <source>
        <dbReference type="ARBA" id="ARBA00023125"/>
    </source>
</evidence>
<organism evidence="6 7">
    <name type="scientific">Microbispora oryzae</name>
    <dbReference type="NCBI Taxonomy" id="2806554"/>
    <lineage>
        <taxon>Bacteria</taxon>
        <taxon>Bacillati</taxon>
        <taxon>Actinomycetota</taxon>
        <taxon>Actinomycetes</taxon>
        <taxon>Streptosporangiales</taxon>
        <taxon>Streptosporangiaceae</taxon>
        <taxon>Microbispora</taxon>
    </lineage>
</organism>
<feature type="domain" description="HTH tetR-type" evidence="5">
    <location>
        <begin position="18"/>
        <end position="78"/>
    </location>
</feature>
<protein>
    <submittedName>
        <fullName evidence="6">TetR/AcrR family transcriptional regulator</fullName>
    </submittedName>
</protein>
<keyword evidence="2 4" id="KW-0238">DNA-binding</keyword>
<dbReference type="SUPFAM" id="SSF48498">
    <property type="entry name" value="Tetracyclin repressor-like, C-terminal domain"/>
    <property type="match status" value="1"/>
</dbReference>
<dbReference type="AlphaFoldDB" id="A0A940WTD9"/>
<dbReference type="GO" id="GO:0003700">
    <property type="term" value="F:DNA-binding transcription factor activity"/>
    <property type="evidence" value="ECO:0007669"/>
    <property type="project" value="TreeGrafter"/>
</dbReference>
<feature type="DNA-binding region" description="H-T-H motif" evidence="4">
    <location>
        <begin position="41"/>
        <end position="60"/>
    </location>
</feature>
<dbReference type="EMBL" id="JAFCNB010000013">
    <property type="protein sequence ID" value="MBP2706674.1"/>
    <property type="molecule type" value="Genomic_DNA"/>
</dbReference>
<evidence type="ECO:0000256" key="1">
    <source>
        <dbReference type="ARBA" id="ARBA00023015"/>
    </source>
</evidence>
<dbReference type="InterPro" id="IPR050109">
    <property type="entry name" value="HTH-type_TetR-like_transc_reg"/>
</dbReference>
<dbReference type="SUPFAM" id="SSF46689">
    <property type="entry name" value="Homeodomain-like"/>
    <property type="match status" value="1"/>
</dbReference>
<evidence type="ECO:0000313" key="7">
    <source>
        <dbReference type="Proteomes" id="UP000674234"/>
    </source>
</evidence>